<keyword evidence="7" id="KW-0496">Mitochondrion</keyword>
<dbReference type="GO" id="GO:0033617">
    <property type="term" value="P:mitochondrial respiratory chain complex IV assembly"/>
    <property type="evidence" value="ECO:0000318"/>
    <property type="project" value="GO_Central"/>
</dbReference>
<evidence type="ECO:0000256" key="7">
    <source>
        <dbReference type="ARBA" id="ARBA00023128"/>
    </source>
</evidence>
<accession>A9UQE1</accession>
<dbReference type="RefSeq" id="XP_001742791.1">
    <property type="nucleotide sequence ID" value="XM_001742739.1"/>
</dbReference>
<dbReference type="EMBL" id="CH991543">
    <property type="protein sequence ID" value="EDQ93029.1"/>
    <property type="molecule type" value="Genomic_DNA"/>
</dbReference>
<dbReference type="KEGG" id="mbr:MONBRDRAFT_22373"/>
<sequence length="120" mass="13248">MASARAACACVVASPHSHASWPRMQRLQTPCLKESFAQGAMMGATVGAIRFVRSKYIVSALKWGTATFMLSTMAALEFCRYNRQASESRLDKTVAAMNEYNRAKAGKQLPYPHDRDVTSK</sequence>
<dbReference type="Pfam" id="PF12597">
    <property type="entry name" value="Cox20"/>
    <property type="match status" value="1"/>
</dbReference>
<evidence type="ECO:0000256" key="4">
    <source>
        <dbReference type="ARBA" id="ARBA00022692"/>
    </source>
</evidence>
<proteinExistence type="inferred from homology"/>
<evidence type="ECO:0000256" key="5">
    <source>
        <dbReference type="ARBA" id="ARBA00022792"/>
    </source>
</evidence>
<dbReference type="InterPro" id="IPR022533">
    <property type="entry name" value="Cox20"/>
</dbReference>
<keyword evidence="5" id="KW-0999">Mitochondrion inner membrane</keyword>
<keyword evidence="6" id="KW-1133">Transmembrane helix</keyword>
<dbReference type="OMA" id="HASWPRM"/>
<dbReference type="InParanoid" id="A9UQE1"/>
<organism evidence="9 10">
    <name type="scientific">Monosiga brevicollis</name>
    <name type="common">Choanoflagellate</name>
    <dbReference type="NCBI Taxonomy" id="81824"/>
    <lineage>
        <taxon>Eukaryota</taxon>
        <taxon>Choanoflagellata</taxon>
        <taxon>Craspedida</taxon>
        <taxon>Salpingoecidae</taxon>
        <taxon>Monosiga</taxon>
    </lineage>
</organism>
<reference evidence="9 10" key="1">
    <citation type="journal article" date="2008" name="Nature">
        <title>The genome of the choanoflagellate Monosiga brevicollis and the origin of metazoans.</title>
        <authorList>
            <consortium name="JGI Sequencing"/>
            <person name="King N."/>
            <person name="Westbrook M.J."/>
            <person name="Young S.L."/>
            <person name="Kuo A."/>
            <person name="Abedin M."/>
            <person name="Chapman J."/>
            <person name="Fairclough S."/>
            <person name="Hellsten U."/>
            <person name="Isogai Y."/>
            <person name="Letunic I."/>
            <person name="Marr M."/>
            <person name="Pincus D."/>
            <person name="Putnam N."/>
            <person name="Rokas A."/>
            <person name="Wright K.J."/>
            <person name="Zuzow R."/>
            <person name="Dirks W."/>
            <person name="Good M."/>
            <person name="Goodstein D."/>
            <person name="Lemons D."/>
            <person name="Li W."/>
            <person name="Lyons J.B."/>
            <person name="Morris A."/>
            <person name="Nichols S."/>
            <person name="Richter D.J."/>
            <person name="Salamov A."/>
            <person name="Bork P."/>
            <person name="Lim W.A."/>
            <person name="Manning G."/>
            <person name="Miller W.T."/>
            <person name="McGinnis W."/>
            <person name="Shapiro H."/>
            <person name="Tjian R."/>
            <person name="Grigoriev I.V."/>
            <person name="Rokhsar D."/>
        </authorList>
    </citation>
    <scope>NUCLEOTIDE SEQUENCE [LARGE SCALE GENOMIC DNA]</scope>
    <source>
        <strain evidence="10">MX1 / ATCC 50154</strain>
    </source>
</reference>
<evidence type="ECO:0000313" key="9">
    <source>
        <dbReference type="EMBL" id="EDQ93029.1"/>
    </source>
</evidence>
<keyword evidence="10" id="KW-1185">Reference proteome</keyword>
<evidence type="ECO:0000256" key="2">
    <source>
        <dbReference type="ARBA" id="ARBA00009575"/>
    </source>
</evidence>
<comment type="similarity">
    <text evidence="2">Belongs to the COX20 family.</text>
</comment>
<evidence type="ECO:0000256" key="1">
    <source>
        <dbReference type="ARBA" id="ARBA00004273"/>
    </source>
</evidence>
<dbReference type="GO" id="GO:0005739">
    <property type="term" value="C:mitochondrion"/>
    <property type="evidence" value="ECO:0000318"/>
    <property type="project" value="GO_Central"/>
</dbReference>
<dbReference type="PANTHER" id="PTHR31586:SF1">
    <property type="entry name" value="CYTOCHROME C OXIDASE ASSEMBLY PROTEIN COX20, MITOCHONDRIAL"/>
    <property type="match status" value="1"/>
</dbReference>
<name>A9UQE1_MONBE</name>
<evidence type="ECO:0000256" key="8">
    <source>
        <dbReference type="ARBA" id="ARBA00023136"/>
    </source>
</evidence>
<evidence type="ECO:0000256" key="3">
    <source>
        <dbReference type="ARBA" id="ARBA00017689"/>
    </source>
</evidence>
<dbReference type="Proteomes" id="UP000001357">
    <property type="component" value="Unassembled WGS sequence"/>
</dbReference>
<dbReference type="GO" id="GO:0005743">
    <property type="term" value="C:mitochondrial inner membrane"/>
    <property type="evidence" value="ECO:0007669"/>
    <property type="project" value="UniProtKB-SubCell"/>
</dbReference>
<keyword evidence="8" id="KW-0472">Membrane</keyword>
<evidence type="ECO:0000256" key="6">
    <source>
        <dbReference type="ARBA" id="ARBA00022989"/>
    </source>
</evidence>
<dbReference type="PANTHER" id="PTHR31586">
    <property type="entry name" value="CYTOCHROME C OXIDASE PROTEIN 20"/>
    <property type="match status" value="1"/>
</dbReference>
<keyword evidence="4" id="KW-0812">Transmembrane</keyword>
<gene>
    <name evidence="9" type="ORF">MONBRDRAFT_22373</name>
</gene>
<dbReference type="AlphaFoldDB" id="A9UQE1"/>
<comment type="subcellular location">
    <subcellularLocation>
        <location evidence="1">Mitochondrion inner membrane</location>
    </subcellularLocation>
</comment>
<evidence type="ECO:0000313" key="10">
    <source>
        <dbReference type="Proteomes" id="UP000001357"/>
    </source>
</evidence>
<protein>
    <recommendedName>
        <fullName evidence="3">Cytochrome c oxidase assembly protein COX20, mitochondrial</fullName>
    </recommendedName>
</protein>
<dbReference type="GeneID" id="5887637"/>